<protein>
    <submittedName>
        <fullName evidence="1">1756_t:CDS:1</fullName>
    </submittedName>
</protein>
<organism evidence="1 2">
    <name type="scientific">Diversispora eburnea</name>
    <dbReference type="NCBI Taxonomy" id="1213867"/>
    <lineage>
        <taxon>Eukaryota</taxon>
        <taxon>Fungi</taxon>
        <taxon>Fungi incertae sedis</taxon>
        <taxon>Mucoromycota</taxon>
        <taxon>Glomeromycotina</taxon>
        <taxon>Glomeromycetes</taxon>
        <taxon>Diversisporales</taxon>
        <taxon>Diversisporaceae</taxon>
        <taxon>Diversispora</taxon>
    </lineage>
</organism>
<name>A0A9N9F9U1_9GLOM</name>
<proteinExistence type="predicted"/>
<gene>
    <name evidence="1" type="ORF">DEBURN_LOCUS5576</name>
</gene>
<comment type="caution">
    <text evidence="1">The sequence shown here is derived from an EMBL/GenBank/DDBJ whole genome shotgun (WGS) entry which is preliminary data.</text>
</comment>
<dbReference type="Gene3D" id="2.170.15.10">
    <property type="entry name" value="Proaerolysin, chain A, domain 3"/>
    <property type="match status" value="1"/>
</dbReference>
<evidence type="ECO:0000313" key="2">
    <source>
        <dbReference type="Proteomes" id="UP000789706"/>
    </source>
</evidence>
<accession>A0A9N9F9U1</accession>
<keyword evidence="2" id="KW-1185">Reference proteome</keyword>
<evidence type="ECO:0000313" key="1">
    <source>
        <dbReference type="EMBL" id="CAG8519287.1"/>
    </source>
</evidence>
<dbReference type="OrthoDB" id="2319667at2759"/>
<dbReference type="AlphaFoldDB" id="A0A9N9F9U1"/>
<sequence length="405" mass="46470">MVGNEKIPNKLVLSNDGNKINIITGVPYRISHSGLYVDDSCGSRPCLSPDYHPPDHFFYLRQLWVLKETSYPRGYKIAANGNYMDSLGGGHKAKCFLSPFDNPPEDSAYSQQIWSFYSETGSKSKAFQIKNEQNTRFLGVDKIFFNKKKDEQNNRSLDIPSRDSGSNIYFRNRPTDAWNFIPAFDYKLNAVVDNFEYKIPPGIKTQKIEKTIHEDILNNLSSSSKLITTFDFQEGLINTFKFSFNESLDFISETKLITVIPFKDIEKEFNFKYSFEANKSSKIMEKELCTTTKTIEVSPKSCVKVTDYCDFMVNIEIPFKATAEITAICDRYKEDGTIVKNSEVEEDAVRLFLKENNFQGKIIKFEGNSIFAKVNDTFRGSYVLKTYRKLEDIIPMVPENTVCID</sequence>
<dbReference type="EMBL" id="CAJVPK010000506">
    <property type="protein sequence ID" value="CAG8519287.1"/>
    <property type="molecule type" value="Genomic_DNA"/>
</dbReference>
<reference evidence="1" key="1">
    <citation type="submission" date="2021-06" db="EMBL/GenBank/DDBJ databases">
        <authorList>
            <person name="Kallberg Y."/>
            <person name="Tangrot J."/>
            <person name="Rosling A."/>
        </authorList>
    </citation>
    <scope>NUCLEOTIDE SEQUENCE</scope>
    <source>
        <strain evidence="1">AZ414A</strain>
    </source>
</reference>
<dbReference type="Proteomes" id="UP000789706">
    <property type="component" value="Unassembled WGS sequence"/>
</dbReference>